<comment type="similarity">
    <text evidence="1 2">Belongs to the DegT/DnrJ/EryC1 family.</text>
</comment>
<sequence length="431" mass="45321">MTLTRAAPQRPDSLLALRLPETARPGADRAPSPPRPFAPVAVAAAERPAGAPTPFRLHLSPPHLTGGEFDILRRTLESGWVAPAGPVPEAFEAAIAAATGFPHVLAVASGTAALHLAYRCLGVGPGDEVWTQTLTFVATIAPAVQMGAVPRFLDVSPESWTLDPELLARELAAAAARGRLPRAVVSVGLYGQSCDLDAILAVCDRWGVPVVSDSAETLGALYRGRHAGRGARFAAFSFNGNKIVTAGGGGALCAEEPLPIARARHLAAHAKEPAPHYQHETTGYSYGLSSVLAAVGLAQIAVLAERVAARRAIFARYAAAFADLPGVTMMPEPPWSRGTRWLSVALFDPGAFGADREAVRHALAAAGIESRPVWKPLHLQPAFRDAPAAGGAVAVRLFERGLCLPSGSAMTEEEQAVVIEVVRRCCRRRFG</sequence>
<proteinExistence type="inferred from homology"/>
<dbReference type="Gene3D" id="3.40.640.10">
    <property type="entry name" value="Type I PLP-dependent aspartate aminotransferase-like (Major domain)"/>
    <property type="match status" value="1"/>
</dbReference>
<protein>
    <submittedName>
        <fullName evidence="4">DegT/DnrJ/EryC1/StrS family aminotransferase</fullName>
    </submittedName>
</protein>
<dbReference type="CDD" id="cd00616">
    <property type="entry name" value="AHBA_syn"/>
    <property type="match status" value="1"/>
</dbReference>
<dbReference type="Pfam" id="PF01041">
    <property type="entry name" value="DegT_DnrJ_EryC1"/>
    <property type="match status" value="1"/>
</dbReference>
<organism evidence="4 5">
    <name type="scientific">Caldovatus aquaticus</name>
    <dbReference type="NCBI Taxonomy" id="2865671"/>
    <lineage>
        <taxon>Bacteria</taxon>
        <taxon>Pseudomonadati</taxon>
        <taxon>Pseudomonadota</taxon>
        <taxon>Alphaproteobacteria</taxon>
        <taxon>Acetobacterales</taxon>
        <taxon>Roseomonadaceae</taxon>
        <taxon>Caldovatus</taxon>
    </lineage>
</organism>
<dbReference type="PANTHER" id="PTHR30244:SF34">
    <property type="entry name" value="DTDP-4-AMINO-4,6-DIDEOXYGALACTOSE TRANSAMINASE"/>
    <property type="match status" value="1"/>
</dbReference>
<dbReference type="PANTHER" id="PTHR30244">
    <property type="entry name" value="TRANSAMINASE"/>
    <property type="match status" value="1"/>
</dbReference>
<dbReference type="PIRSF" id="PIRSF000390">
    <property type="entry name" value="PLP_StrS"/>
    <property type="match status" value="1"/>
</dbReference>
<dbReference type="EMBL" id="JAHZUY010000040">
    <property type="protein sequence ID" value="MBW8270447.1"/>
    <property type="molecule type" value="Genomic_DNA"/>
</dbReference>
<name>A0ABS7F4A9_9PROT</name>
<dbReference type="GO" id="GO:0008483">
    <property type="term" value="F:transaminase activity"/>
    <property type="evidence" value="ECO:0007669"/>
    <property type="project" value="UniProtKB-KW"/>
</dbReference>
<dbReference type="RefSeq" id="WP_220118186.1">
    <property type="nucleotide sequence ID" value="NZ_JAHZUY010000040.1"/>
</dbReference>
<evidence type="ECO:0000313" key="5">
    <source>
        <dbReference type="Proteomes" id="UP001519924"/>
    </source>
</evidence>
<reference evidence="4 5" key="1">
    <citation type="submission" date="2021-08" db="EMBL/GenBank/DDBJ databases">
        <title>Caldovatus sediminis gen. nov., sp. nov., a moderately thermophilic bacterium isolated from a hot spring.</title>
        <authorList>
            <person name="Hu C.-J."/>
            <person name="Li W.-J."/>
            <person name="Xian W.-D."/>
        </authorList>
    </citation>
    <scope>NUCLEOTIDE SEQUENCE [LARGE SCALE GENOMIC DNA]</scope>
    <source>
        <strain evidence="4 5">SYSU G05006</strain>
    </source>
</reference>
<dbReference type="InterPro" id="IPR015422">
    <property type="entry name" value="PyrdxlP-dep_Trfase_small"/>
</dbReference>
<keyword evidence="4" id="KW-0808">Transferase</keyword>
<dbReference type="InterPro" id="IPR000653">
    <property type="entry name" value="DegT/StrS_aminotransferase"/>
</dbReference>
<evidence type="ECO:0000256" key="3">
    <source>
        <dbReference type="SAM" id="MobiDB-lite"/>
    </source>
</evidence>
<dbReference type="InterPro" id="IPR015424">
    <property type="entry name" value="PyrdxlP-dep_Trfase"/>
</dbReference>
<dbReference type="Gene3D" id="3.90.1150.10">
    <property type="entry name" value="Aspartate Aminotransferase, domain 1"/>
    <property type="match status" value="1"/>
</dbReference>
<evidence type="ECO:0000256" key="2">
    <source>
        <dbReference type="RuleBase" id="RU004508"/>
    </source>
</evidence>
<gene>
    <name evidence="4" type="ORF">K1J50_13245</name>
</gene>
<evidence type="ECO:0000256" key="1">
    <source>
        <dbReference type="ARBA" id="ARBA00037999"/>
    </source>
</evidence>
<evidence type="ECO:0000313" key="4">
    <source>
        <dbReference type="EMBL" id="MBW8270447.1"/>
    </source>
</evidence>
<keyword evidence="2" id="KW-0663">Pyridoxal phosphate</keyword>
<dbReference type="Proteomes" id="UP001519924">
    <property type="component" value="Unassembled WGS sequence"/>
</dbReference>
<accession>A0ABS7F4A9</accession>
<dbReference type="SUPFAM" id="SSF53383">
    <property type="entry name" value="PLP-dependent transferases"/>
    <property type="match status" value="1"/>
</dbReference>
<keyword evidence="4" id="KW-0032">Aminotransferase</keyword>
<feature type="region of interest" description="Disordered" evidence="3">
    <location>
        <begin position="1"/>
        <end position="37"/>
    </location>
</feature>
<keyword evidence="5" id="KW-1185">Reference proteome</keyword>
<comment type="caution">
    <text evidence="4">The sequence shown here is derived from an EMBL/GenBank/DDBJ whole genome shotgun (WGS) entry which is preliminary data.</text>
</comment>
<dbReference type="InterPro" id="IPR015421">
    <property type="entry name" value="PyrdxlP-dep_Trfase_major"/>
</dbReference>